<sequence>MCALLLCLMKLLMVNDSGFLIKLLLVGLVAFLAWAYQAVRPPPPKTSGLQDGPPVTAPRIQLKDGRYLAYKESGVSKDVAKHKIVFIHGFDNCRHHVSAMTANLSPDIVESRGIYIVSFDRPGYGESSPHPTRTVKSLAFDIEELADQLGLGPKFYVIGFSMGGQVVWSCLKHIPHRLAGAALLTPVVNHWWPGFPSNLSQQAYNMQLRQDQWALRVAHYLPWLTYWWNTQKLFPGSSVIAVRPEIFTKPDTELLPKIISLNKEYRAIPRQQGEFESLHRDLMIGFGSWDFDPLDLKNPFSEGGGSVHLWQGDDDYLVPVTLQRHIASRLPWIQYHELSALVMWFRQESPPHIYNLLNAQPKRLLQKHIADSRTKQNVGNLLRPRILAVEASEYSRRLFSYVHLEMHQSSREHHHVPPLDDLGEHAVCGVHEPRVHLPVQHVHHLLALGWKCGGLIPPGFRSARTADIPSVFSPGNTAWFTGEDDSPVSEKLPADLMPVNTKSSGVARVGFTQALVDDGMQKSMTGSGSEARVETERYRRRKPSDLCILNFYES</sequence>
<dbReference type="InterPro" id="IPR029058">
    <property type="entry name" value="AB_hydrolase_fold"/>
</dbReference>
<comment type="caution">
    <text evidence="3">The sequence shown here is derived from an EMBL/GenBank/DDBJ whole genome shotgun (WGS) entry which is preliminary data.</text>
</comment>
<dbReference type="Pfam" id="PF00561">
    <property type="entry name" value="Abhydrolase_1"/>
    <property type="match status" value="1"/>
</dbReference>
<feature type="domain" description="AB hydrolase-1" evidence="2">
    <location>
        <begin position="84"/>
        <end position="218"/>
    </location>
</feature>
<keyword evidence="1" id="KW-0472">Membrane</keyword>
<reference evidence="3" key="1">
    <citation type="submission" date="2018-01" db="EMBL/GenBank/DDBJ databases">
        <authorList>
            <person name="Mao J.F."/>
        </authorList>
    </citation>
    <scope>NUCLEOTIDE SEQUENCE</scope>
    <source>
        <strain evidence="3">Huo1</strain>
        <tissue evidence="3">Leaf</tissue>
    </source>
</reference>
<keyword evidence="4" id="KW-1185">Reference proteome</keyword>
<dbReference type="EMBL" id="PNBA02000002">
    <property type="protein sequence ID" value="KAG6433925.1"/>
    <property type="molecule type" value="Genomic_DNA"/>
</dbReference>
<dbReference type="PANTHER" id="PTHR45763:SF51">
    <property type="entry name" value="ALPHA_BETA-HYDROLASES SUPERFAMILY PROTEIN"/>
    <property type="match status" value="1"/>
</dbReference>
<name>A0A8X8YPT7_SALSN</name>
<protein>
    <recommendedName>
        <fullName evidence="2">AB hydrolase-1 domain-containing protein</fullName>
    </recommendedName>
</protein>
<dbReference type="FunFam" id="3.40.50.1820:FF:000270">
    <property type="entry name" value="Alpha/beta-Hydrolases superfamily protein"/>
    <property type="match status" value="1"/>
</dbReference>
<keyword evidence="1" id="KW-1133">Transmembrane helix</keyword>
<dbReference type="SUPFAM" id="SSF53474">
    <property type="entry name" value="alpha/beta-Hydrolases"/>
    <property type="match status" value="1"/>
</dbReference>
<dbReference type="InterPro" id="IPR000073">
    <property type="entry name" value="AB_hydrolase_1"/>
</dbReference>
<keyword evidence="1" id="KW-0812">Transmembrane</keyword>
<dbReference type="GO" id="GO:0016787">
    <property type="term" value="F:hydrolase activity"/>
    <property type="evidence" value="ECO:0007669"/>
    <property type="project" value="UniProtKB-ARBA"/>
</dbReference>
<feature type="transmembrane region" description="Helical" evidence="1">
    <location>
        <begin position="19"/>
        <end position="36"/>
    </location>
</feature>
<organism evidence="3">
    <name type="scientific">Salvia splendens</name>
    <name type="common">Scarlet sage</name>
    <dbReference type="NCBI Taxonomy" id="180675"/>
    <lineage>
        <taxon>Eukaryota</taxon>
        <taxon>Viridiplantae</taxon>
        <taxon>Streptophyta</taxon>
        <taxon>Embryophyta</taxon>
        <taxon>Tracheophyta</taxon>
        <taxon>Spermatophyta</taxon>
        <taxon>Magnoliopsida</taxon>
        <taxon>eudicotyledons</taxon>
        <taxon>Gunneridae</taxon>
        <taxon>Pentapetalae</taxon>
        <taxon>asterids</taxon>
        <taxon>lamiids</taxon>
        <taxon>Lamiales</taxon>
        <taxon>Lamiaceae</taxon>
        <taxon>Nepetoideae</taxon>
        <taxon>Mentheae</taxon>
        <taxon>Salviinae</taxon>
        <taxon>Salvia</taxon>
        <taxon>Salvia subgen. Calosphace</taxon>
        <taxon>core Calosphace</taxon>
    </lineage>
</organism>
<dbReference type="Gene3D" id="3.40.50.1820">
    <property type="entry name" value="alpha/beta hydrolase"/>
    <property type="match status" value="1"/>
</dbReference>
<reference evidence="3" key="2">
    <citation type="submission" date="2020-08" db="EMBL/GenBank/DDBJ databases">
        <title>Plant Genome Project.</title>
        <authorList>
            <person name="Zhang R.-G."/>
        </authorList>
    </citation>
    <scope>NUCLEOTIDE SEQUENCE</scope>
    <source>
        <strain evidence="3">Huo1</strain>
        <tissue evidence="3">Leaf</tissue>
    </source>
</reference>
<evidence type="ECO:0000256" key="1">
    <source>
        <dbReference type="SAM" id="Phobius"/>
    </source>
</evidence>
<dbReference type="AlphaFoldDB" id="A0A8X8YPT7"/>
<accession>A0A8X8YPT7</accession>
<evidence type="ECO:0000313" key="3">
    <source>
        <dbReference type="EMBL" id="KAG6433925.1"/>
    </source>
</evidence>
<gene>
    <name evidence="3" type="ORF">SASPL_105544</name>
</gene>
<dbReference type="Proteomes" id="UP000298416">
    <property type="component" value="Unassembled WGS sequence"/>
</dbReference>
<evidence type="ECO:0000313" key="4">
    <source>
        <dbReference type="Proteomes" id="UP000298416"/>
    </source>
</evidence>
<proteinExistence type="predicted"/>
<dbReference type="PANTHER" id="PTHR45763">
    <property type="entry name" value="HYDROLASE, ALPHA/BETA FOLD FAMILY PROTEIN, EXPRESSED-RELATED"/>
    <property type="match status" value="1"/>
</dbReference>
<evidence type="ECO:0000259" key="2">
    <source>
        <dbReference type="Pfam" id="PF00561"/>
    </source>
</evidence>